<organism evidence="8 9">
    <name type="scientific">Intrasporangium chromatireducens Q5-1</name>
    <dbReference type="NCBI Taxonomy" id="584657"/>
    <lineage>
        <taxon>Bacteria</taxon>
        <taxon>Bacillati</taxon>
        <taxon>Actinomycetota</taxon>
        <taxon>Actinomycetes</taxon>
        <taxon>Micrococcales</taxon>
        <taxon>Intrasporangiaceae</taxon>
        <taxon>Intrasporangium</taxon>
    </lineage>
</organism>
<evidence type="ECO:0000313" key="9">
    <source>
        <dbReference type="Proteomes" id="UP000019494"/>
    </source>
</evidence>
<evidence type="ECO:0000256" key="6">
    <source>
        <dbReference type="SAM" id="MobiDB-lite"/>
    </source>
</evidence>
<keyword evidence="4 7" id="KW-1133">Transmembrane helix</keyword>
<evidence type="ECO:0000256" key="7">
    <source>
        <dbReference type="SAM" id="Phobius"/>
    </source>
</evidence>
<feature type="transmembrane region" description="Helical" evidence="7">
    <location>
        <begin position="104"/>
        <end position="123"/>
    </location>
</feature>
<dbReference type="InterPro" id="IPR051633">
    <property type="entry name" value="AceTr"/>
</dbReference>
<gene>
    <name evidence="8" type="ORF">N864_10255</name>
</gene>
<evidence type="ECO:0000256" key="1">
    <source>
        <dbReference type="ARBA" id="ARBA00004141"/>
    </source>
</evidence>
<evidence type="ECO:0000256" key="4">
    <source>
        <dbReference type="ARBA" id="ARBA00022989"/>
    </source>
</evidence>
<protein>
    <submittedName>
        <fullName evidence="8">Uncharacterized protein</fullName>
    </submittedName>
</protein>
<feature type="transmembrane region" description="Helical" evidence="7">
    <location>
        <begin position="195"/>
        <end position="217"/>
    </location>
</feature>
<name>W9GEV9_9MICO</name>
<feature type="region of interest" description="Disordered" evidence="6">
    <location>
        <begin position="1"/>
        <end position="34"/>
    </location>
</feature>
<dbReference type="PANTHER" id="PTHR31123:SF1">
    <property type="entry name" value="ACCUMULATION OF DYADS PROTEIN 2-RELATED"/>
    <property type="match status" value="1"/>
</dbReference>
<dbReference type="PANTHER" id="PTHR31123">
    <property type="entry name" value="ACCUMULATION OF DYADS PROTEIN 2-RELATED"/>
    <property type="match status" value="1"/>
</dbReference>
<keyword evidence="3 7" id="KW-0812">Transmembrane</keyword>
<feature type="transmembrane region" description="Helical" evidence="7">
    <location>
        <begin position="77"/>
        <end position="97"/>
    </location>
</feature>
<dbReference type="EMBL" id="AWQS01000193">
    <property type="protein sequence ID" value="EWT04746.1"/>
    <property type="molecule type" value="Genomic_DNA"/>
</dbReference>
<evidence type="ECO:0000256" key="5">
    <source>
        <dbReference type="ARBA" id="ARBA00023136"/>
    </source>
</evidence>
<dbReference type="PATRIC" id="fig|584657.3.peg.3380"/>
<comment type="caution">
    <text evidence="8">The sequence shown here is derived from an EMBL/GenBank/DDBJ whole genome shotgun (WGS) entry which is preliminary data.</text>
</comment>
<accession>W9GEV9</accession>
<evidence type="ECO:0000256" key="3">
    <source>
        <dbReference type="ARBA" id="ARBA00022692"/>
    </source>
</evidence>
<sequence>MATAERNFGPEAPGSVRGPELGATGRVGGPGLEAPERVMPPGSHLADPAPLGLAGFAMTTFFLSVVNAGLLPATVTTGVFGLAIFYGGIAQFAAGLWEFAKGNTFGAVAFCSYGAFWLSFWWFGRTDLSAAGSSAAKAAAYYLLGWTIFTGYMMLASFRVSGAVAAVFVTLFVTFALLTIGAFTGVSFWDKAGGIVGIVTAAVAWYASFAAVFNFTAKHPALPVWPRP</sequence>
<reference evidence="9" key="1">
    <citation type="submission" date="2013-08" db="EMBL/GenBank/DDBJ databases">
        <title>Intrasporangium oryzae NRRL B-24470.</title>
        <authorList>
            <person name="Liu H."/>
            <person name="Wang G."/>
        </authorList>
    </citation>
    <scope>NUCLEOTIDE SEQUENCE [LARGE SCALE GENOMIC DNA]</scope>
    <source>
        <strain evidence="9">Q5-1</strain>
    </source>
</reference>
<dbReference type="InterPro" id="IPR000791">
    <property type="entry name" value="Gpr1/Fun34/SatP-like"/>
</dbReference>
<proteinExistence type="inferred from homology"/>
<feature type="transmembrane region" description="Helical" evidence="7">
    <location>
        <begin position="135"/>
        <end position="155"/>
    </location>
</feature>
<dbReference type="RefSeq" id="WP_205620983.1">
    <property type="nucleotide sequence ID" value="NZ_AWQS01000193.1"/>
</dbReference>
<dbReference type="GO" id="GO:0005886">
    <property type="term" value="C:plasma membrane"/>
    <property type="evidence" value="ECO:0007669"/>
    <property type="project" value="TreeGrafter"/>
</dbReference>
<evidence type="ECO:0000313" key="8">
    <source>
        <dbReference type="EMBL" id="EWT04746.1"/>
    </source>
</evidence>
<keyword evidence="5 7" id="KW-0472">Membrane</keyword>
<dbReference type="GO" id="GO:0015123">
    <property type="term" value="F:acetate transmembrane transporter activity"/>
    <property type="evidence" value="ECO:0007669"/>
    <property type="project" value="TreeGrafter"/>
</dbReference>
<feature type="transmembrane region" description="Helical" evidence="7">
    <location>
        <begin position="162"/>
        <end position="189"/>
    </location>
</feature>
<keyword evidence="9" id="KW-1185">Reference proteome</keyword>
<evidence type="ECO:0000256" key="2">
    <source>
        <dbReference type="ARBA" id="ARBA00005587"/>
    </source>
</evidence>
<dbReference type="Proteomes" id="UP000019494">
    <property type="component" value="Unassembled WGS sequence"/>
</dbReference>
<dbReference type="AlphaFoldDB" id="W9GEV9"/>
<comment type="subcellular location">
    <subcellularLocation>
        <location evidence="1">Membrane</location>
        <topology evidence="1">Multi-pass membrane protein</topology>
    </subcellularLocation>
</comment>
<dbReference type="NCBIfam" id="NF038013">
    <property type="entry name" value="AceTr_1"/>
    <property type="match status" value="1"/>
</dbReference>
<comment type="similarity">
    <text evidence="2">Belongs to the acetate uptake transporter (AceTr) (TC 2.A.96) family.</text>
</comment>
<dbReference type="Pfam" id="PF01184">
    <property type="entry name" value="Gpr1_Fun34_YaaH"/>
    <property type="match status" value="1"/>
</dbReference>
<feature type="transmembrane region" description="Helical" evidence="7">
    <location>
        <begin position="49"/>
        <end position="71"/>
    </location>
</feature>